<gene>
    <name evidence="7" type="ORF">LNV07_14785</name>
</gene>
<feature type="DNA-binding region" description="H-T-H motif" evidence="5">
    <location>
        <begin position="40"/>
        <end position="59"/>
    </location>
</feature>
<dbReference type="RefSeq" id="WP_263571932.1">
    <property type="nucleotide sequence ID" value="NZ_JAJIRN010000006.1"/>
</dbReference>
<keyword evidence="2" id="KW-0805">Transcription regulation</keyword>
<evidence type="ECO:0000256" key="4">
    <source>
        <dbReference type="ARBA" id="ARBA00023163"/>
    </source>
</evidence>
<evidence type="ECO:0000256" key="1">
    <source>
        <dbReference type="ARBA" id="ARBA00022491"/>
    </source>
</evidence>
<keyword evidence="3 5" id="KW-0238">DNA-binding</keyword>
<dbReference type="PANTHER" id="PTHR47506">
    <property type="entry name" value="TRANSCRIPTIONAL REGULATORY PROTEIN"/>
    <property type="match status" value="1"/>
</dbReference>
<dbReference type="Proteomes" id="UP001209701">
    <property type="component" value="Unassembled WGS sequence"/>
</dbReference>
<dbReference type="PROSITE" id="PS01081">
    <property type="entry name" value="HTH_TETR_1"/>
    <property type="match status" value="1"/>
</dbReference>
<keyword evidence="1" id="KW-0678">Repressor</keyword>
<dbReference type="InterPro" id="IPR001647">
    <property type="entry name" value="HTH_TetR"/>
</dbReference>
<name>A0ABT2YH15_9BURK</name>
<proteinExistence type="predicted"/>
<dbReference type="PANTHER" id="PTHR47506:SF1">
    <property type="entry name" value="HTH-TYPE TRANSCRIPTIONAL REGULATOR YJDC"/>
    <property type="match status" value="1"/>
</dbReference>
<reference evidence="7 8" key="1">
    <citation type="submission" date="2021-11" db="EMBL/GenBank/DDBJ databases">
        <authorList>
            <person name="Liang Q."/>
            <person name="Mou H."/>
            <person name="Liu Z."/>
        </authorList>
    </citation>
    <scope>NUCLEOTIDE SEQUENCE [LARGE SCALE GENOMIC DNA]</scope>
    <source>
        <strain evidence="7 8">CHU3</strain>
    </source>
</reference>
<evidence type="ECO:0000256" key="5">
    <source>
        <dbReference type="PROSITE-ProRule" id="PRU00335"/>
    </source>
</evidence>
<dbReference type="InterPro" id="IPR036271">
    <property type="entry name" value="Tet_transcr_reg_TetR-rel_C_sf"/>
</dbReference>
<keyword evidence="4" id="KW-0804">Transcription</keyword>
<keyword evidence="8" id="KW-1185">Reference proteome</keyword>
<dbReference type="PRINTS" id="PR00455">
    <property type="entry name" value="HTHTETR"/>
</dbReference>
<evidence type="ECO:0000313" key="7">
    <source>
        <dbReference type="EMBL" id="MCV2369347.1"/>
    </source>
</evidence>
<dbReference type="Pfam" id="PF16925">
    <property type="entry name" value="TetR_C_13"/>
    <property type="match status" value="1"/>
</dbReference>
<dbReference type="InterPro" id="IPR009057">
    <property type="entry name" value="Homeodomain-like_sf"/>
</dbReference>
<dbReference type="Gene3D" id="1.10.357.10">
    <property type="entry name" value="Tetracycline Repressor, domain 2"/>
    <property type="match status" value="1"/>
</dbReference>
<dbReference type="Pfam" id="PF00440">
    <property type="entry name" value="TetR_N"/>
    <property type="match status" value="1"/>
</dbReference>
<evidence type="ECO:0000313" key="8">
    <source>
        <dbReference type="Proteomes" id="UP001209701"/>
    </source>
</evidence>
<evidence type="ECO:0000259" key="6">
    <source>
        <dbReference type="PROSITE" id="PS50977"/>
    </source>
</evidence>
<evidence type="ECO:0000256" key="2">
    <source>
        <dbReference type="ARBA" id="ARBA00023015"/>
    </source>
</evidence>
<comment type="caution">
    <text evidence="7">The sequence shown here is derived from an EMBL/GenBank/DDBJ whole genome shotgun (WGS) entry which is preliminary data.</text>
</comment>
<dbReference type="InterPro" id="IPR023772">
    <property type="entry name" value="DNA-bd_HTH_TetR-type_CS"/>
</dbReference>
<dbReference type="SUPFAM" id="SSF46689">
    <property type="entry name" value="Homeodomain-like"/>
    <property type="match status" value="1"/>
</dbReference>
<accession>A0ABT2YH15</accession>
<dbReference type="SUPFAM" id="SSF48498">
    <property type="entry name" value="Tetracyclin repressor-like, C-terminal domain"/>
    <property type="match status" value="1"/>
</dbReference>
<evidence type="ECO:0000256" key="3">
    <source>
        <dbReference type="ARBA" id="ARBA00023125"/>
    </source>
</evidence>
<dbReference type="EMBL" id="JAJIRN010000006">
    <property type="protein sequence ID" value="MCV2369347.1"/>
    <property type="molecule type" value="Genomic_DNA"/>
</dbReference>
<feature type="domain" description="HTH tetR-type" evidence="6">
    <location>
        <begin position="17"/>
        <end position="77"/>
    </location>
</feature>
<dbReference type="PROSITE" id="PS50977">
    <property type="entry name" value="HTH_TETR_2"/>
    <property type="match status" value="1"/>
</dbReference>
<sequence length="210" mass="22699">MNLIPPSTKRSAGRPRAFDRNVALEIALDMFWRRGFEATSTTDLTAAMGISQPSLYAAFGSKEGLYREAVELYLLRYGTRVQQLIDTKGSAREAVAAILANAAHQYTDSSHAPGCMIASGALQVGPAHTDLLTQMVELRQAAQAAIKLRLDRAINEGELPKRTDTSSLAAYFAMVIQGMSVQAHDGATSVSLKRIAKLAMEVWPEANSSD</sequence>
<organism evidence="7 8">
    <name type="scientific">Roseateles oligotrophus</name>
    <dbReference type="NCBI Taxonomy" id="1769250"/>
    <lineage>
        <taxon>Bacteria</taxon>
        <taxon>Pseudomonadati</taxon>
        <taxon>Pseudomonadota</taxon>
        <taxon>Betaproteobacteria</taxon>
        <taxon>Burkholderiales</taxon>
        <taxon>Sphaerotilaceae</taxon>
        <taxon>Roseateles</taxon>
    </lineage>
</organism>
<protein>
    <submittedName>
        <fullName evidence="7">TetR/AcrR family transcriptional regulator</fullName>
    </submittedName>
</protein>
<dbReference type="Gene3D" id="1.10.10.60">
    <property type="entry name" value="Homeodomain-like"/>
    <property type="match status" value="1"/>
</dbReference>
<dbReference type="InterPro" id="IPR011075">
    <property type="entry name" value="TetR_C"/>
</dbReference>